<feature type="compositionally biased region" description="Basic and acidic residues" evidence="6">
    <location>
        <begin position="1175"/>
        <end position="1199"/>
    </location>
</feature>
<dbReference type="Pfam" id="PF17919">
    <property type="entry name" value="RT_RNaseH_2"/>
    <property type="match status" value="1"/>
</dbReference>
<dbReference type="Pfam" id="PF08372">
    <property type="entry name" value="PRT_C"/>
    <property type="match status" value="1"/>
</dbReference>
<keyword evidence="10" id="KW-1185">Reference proteome</keyword>
<organism evidence="9 10">
    <name type="scientific">Cuscuta campestris</name>
    <dbReference type="NCBI Taxonomy" id="132261"/>
    <lineage>
        <taxon>Eukaryota</taxon>
        <taxon>Viridiplantae</taxon>
        <taxon>Streptophyta</taxon>
        <taxon>Embryophyta</taxon>
        <taxon>Tracheophyta</taxon>
        <taxon>Spermatophyta</taxon>
        <taxon>Magnoliopsida</taxon>
        <taxon>eudicotyledons</taxon>
        <taxon>Gunneridae</taxon>
        <taxon>Pentapetalae</taxon>
        <taxon>asterids</taxon>
        <taxon>lamiids</taxon>
        <taxon>Solanales</taxon>
        <taxon>Convolvulaceae</taxon>
        <taxon>Cuscuteae</taxon>
        <taxon>Cuscuta</taxon>
        <taxon>Cuscuta subgen. Grammica</taxon>
        <taxon>Cuscuta sect. Cleistogrammica</taxon>
    </lineage>
</organism>
<feature type="region of interest" description="Disordered" evidence="6">
    <location>
        <begin position="227"/>
        <end position="250"/>
    </location>
</feature>
<dbReference type="Gene3D" id="2.60.40.150">
    <property type="entry name" value="C2 domain"/>
    <property type="match status" value="1"/>
</dbReference>
<keyword evidence="3" id="KW-0677">Repeat</keyword>
<dbReference type="Gene3D" id="3.30.420.10">
    <property type="entry name" value="Ribonuclease H-like superfamily/Ribonuclease H"/>
    <property type="match status" value="2"/>
</dbReference>
<dbReference type="InterPro" id="IPR000477">
    <property type="entry name" value="RT_dom"/>
</dbReference>
<dbReference type="InterPro" id="IPR041588">
    <property type="entry name" value="Integrase_H2C2"/>
</dbReference>
<dbReference type="GO" id="GO:0016020">
    <property type="term" value="C:membrane"/>
    <property type="evidence" value="ECO:0007669"/>
    <property type="project" value="UniProtKB-SubCell"/>
</dbReference>
<dbReference type="PANTHER" id="PTHR48475">
    <property type="entry name" value="RIBONUCLEASE H"/>
    <property type="match status" value="1"/>
</dbReference>
<dbReference type="InterPro" id="IPR043502">
    <property type="entry name" value="DNA/RNA_pol_sf"/>
</dbReference>
<keyword evidence="4 7" id="KW-1133">Transmembrane helix</keyword>
<evidence type="ECO:0000256" key="5">
    <source>
        <dbReference type="ARBA" id="ARBA00023136"/>
    </source>
</evidence>
<dbReference type="InterPro" id="IPR000008">
    <property type="entry name" value="C2_dom"/>
</dbReference>
<proteinExistence type="predicted"/>
<dbReference type="Pfam" id="PF00078">
    <property type="entry name" value="RVT_1"/>
    <property type="match status" value="1"/>
</dbReference>
<accession>A0A484LQG4</accession>
<protein>
    <recommendedName>
        <fullName evidence="8">RNase H type-1 domain-containing protein</fullName>
    </recommendedName>
</protein>
<dbReference type="SMART" id="SM00239">
    <property type="entry name" value="C2"/>
    <property type="match status" value="1"/>
</dbReference>
<dbReference type="CDD" id="cd09279">
    <property type="entry name" value="RNase_HI_like"/>
    <property type="match status" value="1"/>
</dbReference>
<reference evidence="9 10" key="1">
    <citation type="submission" date="2018-04" db="EMBL/GenBank/DDBJ databases">
        <authorList>
            <person name="Vogel A."/>
        </authorList>
    </citation>
    <scope>NUCLEOTIDE SEQUENCE [LARGE SCALE GENOMIC DNA]</scope>
</reference>
<feature type="transmembrane region" description="Helical" evidence="7">
    <location>
        <begin position="711"/>
        <end position="739"/>
    </location>
</feature>
<evidence type="ECO:0000256" key="4">
    <source>
        <dbReference type="ARBA" id="ARBA00022989"/>
    </source>
</evidence>
<dbReference type="GO" id="GO:0003676">
    <property type="term" value="F:nucleic acid binding"/>
    <property type="evidence" value="ECO:0007669"/>
    <property type="project" value="InterPro"/>
</dbReference>
<comment type="subcellular location">
    <subcellularLocation>
        <location evidence="1">Membrane</location>
        <topology evidence="1">Multi-pass membrane protein</topology>
    </subcellularLocation>
</comment>
<dbReference type="EMBL" id="OOIL02001845">
    <property type="protein sequence ID" value="VFQ78752.1"/>
    <property type="molecule type" value="Genomic_DNA"/>
</dbReference>
<feature type="compositionally biased region" description="Basic and acidic residues" evidence="6">
    <location>
        <begin position="812"/>
        <end position="825"/>
    </location>
</feature>
<dbReference type="InterPro" id="IPR012337">
    <property type="entry name" value="RNaseH-like_sf"/>
</dbReference>
<dbReference type="Gene3D" id="3.30.70.270">
    <property type="match status" value="2"/>
</dbReference>
<dbReference type="SUPFAM" id="SSF49562">
    <property type="entry name" value="C2 domain (Calcium/lipid-binding domain, CaLB)"/>
    <property type="match status" value="1"/>
</dbReference>
<dbReference type="SUPFAM" id="SSF53098">
    <property type="entry name" value="Ribonuclease H-like"/>
    <property type="match status" value="2"/>
</dbReference>
<dbReference type="PANTHER" id="PTHR48475:SF2">
    <property type="entry name" value="RIBONUCLEASE H"/>
    <property type="match status" value="1"/>
</dbReference>
<dbReference type="Pfam" id="PF17921">
    <property type="entry name" value="Integrase_H2C2"/>
    <property type="match status" value="1"/>
</dbReference>
<dbReference type="Gene3D" id="1.10.340.70">
    <property type="match status" value="1"/>
</dbReference>
<feature type="transmembrane region" description="Helical" evidence="7">
    <location>
        <begin position="614"/>
        <end position="636"/>
    </location>
</feature>
<dbReference type="InterPro" id="IPR041577">
    <property type="entry name" value="RT_RNaseH_2"/>
</dbReference>
<dbReference type="InterPro" id="IPR002156">
    <property type="entry name" value="RNaseH_domain"/>
</dbReference>
<feature type="region of interest" description="Disordered" evidence="6">
    <location>
        <begin position="769"/>
        <end position="845"/>
    </location>
</feature>
<dbReference type="InterPro" id="IPR036397">
    <property type="entry name" value="RNaseH_sf"/>
</dbReference>
<dbReference type="GO" id="GO:0004523">
    <property type="term" value="F:RNA-DNA hybrid ribonuclease activity"/>
    <property type="evidence" value="ECO:0007669"/>
    <property type="project" value="InterPro"/>
</dbReference>
<sequence>MQPPGGGGQLAGKAGQKYLFVKFKMGKHFPAAEEEDLLPAPVVVKKGQFTGKSGLSSKDKEVVIAFPFPAAARPAVPPEAIEISITKKDKTAVGKLKLEHSDGWYEESETEAALSPYPFAADTDQKQRLWLGVWSGSKTHPDFRGAVLATLPAAAAGHSAAVDTKKHPSLSPKDHVHPMLAYYRISLYPFVTKDPEKMNQKYMHFHLEATVANQAVRTLSSPDHLPILLNDQDLNKPNSNDRDPNKPNPNDISTFLFVKVYGTPPDSVKLVLKLMAFTRNSPGDGKKTELKVVGTAEKRLNTVGPDKFEMVKVMSRGDDDEDQKDTGVTVGVLKSMDLTGYHVFDEPPDRCSNLHATGVSESELAAKRIGSLAVTIVSASGVVAAGKKGADTYCVARYDCSWRRTATVANNPASQFQFVWNVYETNTVFTVGLFENCQISAAAAAAAGDDKKKEPAEDKIIGRVRIPVSSLSNNKTYNFEFVFRVRQPDGSLKEMGKLKLEYRFTGRLLQSVLQYFRPPLPRLHYTEPIPELDVDRLRPFAAGLVADELAKESPPLMKKVVESMYGAADEDRRRRRSDEADREGLWRLGNRAYSAVEDAVSWRNPMETSWVLCFLIYAIAFPEFVLPTVFVILAGIPLKSYFNRPIPIPGCEVDVIMERAEPDQTTSARYEALRKKALEYETLLDKCATKAEGLTALLSWRNPVATAATMAFLAAAAFLLFFVSFQTAATVFVLCVFLYPLFAPPQGQQGGIPLLNFLHRVPGLNDNDKTVIDAEGTFPSQNTTKVQPPTQDDKAEPVREAEPARTQRSRSNRREPARTRASHQEEEAESQPRVPVADRLTIPNDRVQQMEAKLERLEKKVGEKSDRDKPLAGSPFTARVHLTPFPRKVKIDAPRFTGKEDPEIHLDSFNQSATMNGCTDEEKCLLFFQTLRNRATEWFNKLRPGSIDSFSDLASKFKAKFQENCTKRKKFIYLSTAGQMESENLTQFLTRWKEEVDKVEEMDDKTVLSLLLNGLRAGELYKKFCRKPPATYQEAYHTAWEFAEAETQLRAKKEAEHGYKPKPVQVKKEEAPGSNRPRHHYDPVVRVVNTEECQEIRKAPATYPVIPPENTTGQTGRQWSGTYCSYHRSDSHNTSECKSVKGVIRQMIDSGELGKDYLQKAQEKNHQWVRPATQENDRDNDRRRTNRPREQPPPDKEHIGMIFGGPEGGDSAAQRKNWVRSIYVGEVSAEPARRKYPRREPIVFTDRDLPPTGEDHNDPLVITMDINGVDVARVLVDTGSSFTGDTVEAEGSIVLPVELGSGEKTVWKRMWFIVVDIKCVHNATLGRPGINKVGGVISMPHLCMKFHTPGGVGEARGDQRNARECYARAVKKMTKGVNVISQEITRGETREKLEPEAETVEIELHPGDSSRMVRIGANLPEDLKAEITRVLQEYAGIFAWSVADMPGIDRSIICHRLAVRDGSRPVRQKKRYLASDRRDFVKKENSGATYQRMVNKLFKPLLGKTMEAYVDDMLIKSQVSLSHPADMRATFDIMARYNLRLNPKKCVFAVRTGKFLGFMVTKRGIEPNPEKIRAITEMQAPTSVRDVQKLTGRLAALSRFLSRSAERSLPFFKVLKKANTFAWDEECQRAFEELKEYLVSDIVLAKPQPGETLYLYLGISPNAVSSVLIRDDGAQKPIYYVSKALNGAESRYTAMEKTAYALFISAKKLTSYFQAHPVEVLTDQPLGAVLRNSTSSGRMVKWAMMLTQFNIEYRPRSAIKGQALADFLVEMTGLTLDPPVNKPTEQWWEMAVDGASGPRGYGGGIVFTTPEGFKIYHAIVFNFKLTNNEAEYEALAGGLRLAQALKIDQVSIKSDSSLIIGQVTGNMEAREGRMAQYKDLILALLKGFDEFKIAQIPRAENADVDLLSKLTQYAPEHVSKLARVEILDHASIEKLEVAAITGADQPDRSNFVGADDHWMYDLMEYLMDGTLPEQDDRARKVKLRAPRFQVLDEKLYKRAFGGPLLRCLTNREAERVIAEVHEGVCAAHQMSRTLSQRIILLGYYWPTIVQDCERYAQKCRTCQVFYKYPGRPATYYHPVSNVIPFARFGVDIIGAFPIAQGGKKFVIVAIDYFTKWIEAEALANITTQQ</sequence>
<feature type="domain" description="RNase H type-1" evidence="8">
    <location>
        <begin position="1784"/>
        <end position="1923"/>
    </location>
</feature>
<feature type="compositionally biased region" description="Basic and acidic residues" evidence="6">
    <location>
        <begin position="791"/>
        <end position="805"/>
    </location>
</feature>
<dbReference type="Pfam" id="PF13456">
    <property type="entry name" value="RVT_3"/>
    <property type="match status" value="1"/>
</dbReference>
<feature type="region of interest" description="Disordered" evidence="6">
    <location>
        <begin position="1162"/>
        <end position="1212"/>
    </location>
</feature>
<dbReference type="InterPro" id="IPR043128">
    <property type="entry name" value="Rev_trsase/Diguanyl_cyclase"/>
</dbReference>
<dbReference type="Pfam" id="PF00168">
    <property type="entry name" value="C2"/>
    <property type="match status" value="1"/>
</dbReference>
<evidence type="ECO:0000256" key="1">
    <source>
        <dbReference type="ARBA" id="ARBA00004141"/>
    </source>
</evidence>
<gene>
    <name evidence="9" type="ORF">CCAM_LOCUS20528</name>
</gene>
<evidence type="ECO:0000313" key="10">
    <source>
        <dbReference type="Proteomes" id="UP000595140"/>
    </source>
</evidence>
<dbReference type="Proteomes" id="UP000595140">
    <property type="component" value="Unassembled WGS sequence"/>
</dbReference>
<dbReference type="InterPro" id="IPR013583">
    <property type="entry name" value="MCTP_C"/>
</dbReference>
<evidence type="ECO:0000256" key="2">
    <source>
        <dbReference type="ARBA" id="ARBA00022692"/>
    </source>
</evidence>
<evidence type="ECO:0000256" key="3">
    <source>
        <dbReference type="ARBA" id="ARBA00022737"/>
    </source>
</evidence>
<dbReference type="InterPro" id="IPR005162">
    <property type="entry name" value="Retrotrans_gag_dom"/>
</dbReference>
<dbReference type="SUPFAM" id="SSF56672">
    <property type="entry name" value="DNA/RNA polymerases"/>
    <property type="match status" value="1"/>
</dbReference>
<evidence type="ECO:0000256" key="6">
    <source>
        <dbReference type="SAM" id="MobiDB-lite"/>
    </source>
</evidence>
<evidence type="ECO:0000259" key="8">
    <source>
        <dbReference type="PROSITE" id="PS50879"/>
    </source>
</evidence>
<dbReference type="PROSITE" id="PS50879">
    <property type="entry name" value="RNASE_H_1"/>
    <property type="match status" value="1"/>
</dbReference>
<feature type="region of interest" description="Disordered" evidence="6">
    <location>
        <begin position="1056"/>
        <end position="1080"/>
    </location>
</feature>
<dbReference type="OrthoDB" id="420169at2759"/>
<dbReference type="Pfam" id="PF03732">
    <property type="entry name" value="Retrotrans_gag"/>
    <property type="match status" value="1"/>
</dbReference>
<evidence type="ECO:0000313" key="9">
    <source>
        <dbReference type="EMBL" id="VFQ78752.1"/>
    </source>
</evidence>
<name>A0A484LQG4_9ASTE</name>
<dbReference type="CDD" id="cd01647">
    <property type="entry name" value="RT_LTR"/>
    <property type="match status" value="1"/>
</dbReference>
<keyword evidence="5 7" id="KW-0472">Membrane</keyword>
<evidence type="ECO:0000256" key="7">
    <source>
        <dbReference type="SAM" id="Phobius"/>
    </source>
</evidence>
<keyword evidence="2 7" id="KW-0812">Transmembrane</keyword>
<feature type="compositionally biased region" description="Polar residues" evidence="6">
    <location>
        <begin position="778"/>
        <end position="790"/>
    </location>
</feature>
<dbReference type="InterPro" id="IPR035892">
    <property type="entry name" value="C2_domain_sf"/>
</dbReference>